<accession>F4KXH7</accession>
<dbReference type="AlphaFoldDB" id="F4KXH7"/>
<sequence length="90" mass="10279">MSVTPLSVVIPNGILESIGKDEQEIKLELAVFFYKEFHLSSSKAAEFAGISRIAFWKELGKREIPLNYDEEDARHDVETMLEFNAKFAEL</sequence>
<dbReference type="Proteomes" id="UP000008461">
    <property type="component" value="Chromosome"/>
</dbReference>
<dbReference type="PANTHER" id="PTHR37525:SF1">
    <property type="entry name" value="UPF0175 PROTEIN SSL1255"/>
    <property type="match status" value="1"/>
</dbReference>
<dbReference type="eggNOG" id="COG2886">
    <property type="taxonomic scope" value="Bacteria"/>
</dbReference>
<evidence type="ECO:0000313" key="3">
    <source>
        <dbReference type="Proteomes" id="UP000008461"/>
    </source>
</evidence>
<dbReference type="HOGENOM" id="CLU_154570_4_2_10"/>
<proteinExistence type="inferred from homology"/>
<dbReference type="InterPro" id="IPR052264">
    <property type="entry name" value="UPF0175_domain"/>
</dbReference>
<dbReference type="RefSeq" id="WP_013764897.1">
    <property type="nucleotide sequence ID" value="NC_015510.1"/>
</dbReference>
<evidence type="ECO:0000313" key="2">
    <source>
        <dbReference type="EMBL" id="AEE50348.1"/>
    </source>
</evidence>
<dbReference type="Pfam" id="PF03683">
    <property type="entry name" value="UPF0175"/>
    <property type="match status" value="1"/>
</dbReference>
<dbReference type="STRING" id="760192.Halhy_2475"/>
<dbReference type="OrthoDB" id="5772658at2"/>
<protein>
    <submittedName>
        <fullName evidence="2">Uncharacterized protein</fullName>
    </submittedName>
</protein>
<reference evidence="2 3" key="1">
    <citation type="journal article" date="2011" name="Stand. Genomic Sci.">
        <title>Complete genome sequence of Haliscomenobacter hydrossis type strain (O).</title>
        <authorList>
            <consortium name="US DOE Joint Genome Institute (JGI-PGF)"/>
            <person name="Daligault H."/>
            <person name="Lapidus A."/>
            <person name="Zeytun A."/>
            <person name="Nolan M."/>
            <person name="Lucas S."/>
            <person name="Del Rio T.G."/>
            <person name="Tice H."/>
            <person name="Cheng J.F."/>
            <person name="Tapia R."/>
            <person name="Han C."/>
            <person name="Goodwin L."/>
            <person name="Pitluck S."/>
            <person name="Liolios K."/>
            <person name="Pagani I."/>
            <person name="Ivanova N."/>
            <person name="Huntemann M."/>
            <person name="Mavromatis K."/>
            <person name="Mikhailova N."/>
            <person name="Pati A."/>
            <person name="Chen A."/>
            <person name="Palaniappan K."/>
            <person name="Land M."/>
            <person name="Hauser L."/>
            <person name="Brambilla E.M."/>
            <person name="Rohde M."/>
            <person name="Verbarg S."/>
            <person name="Goker M."/>
            <person name="Bristow J."/>
            <person name="Eisen J.A."/>
            <person name="Markowitz V."/>
            <person name="Hugenholtz P."/>
            <person name="Kyrpides N.C."/>
            <person name="Klenk H.P."/>
            <person name="Woyke T."/>
        </authorList>
    </citation>
    <scope>NUCLEOTIDE SEQUENCE [LARGE SCALE GENOMIC DNA]</scope>
    <source>
        <strain evidence="3">ATCC 27775 / DSM 1100 / LMG 10767 / O</strain>
    </source>
</reference>
<reference key="2">
    <citation type="submission" date="2011-04" db="EMBL/GenBank/DDBJ databases">
        <title>Complete sequence of chromosome of Haliscomenobacter hydrossis DSM 1100.</title>
        <authorList>
            <consortium name="US DOE Joint Genome Institute (JGI-PGF)"/>
            <person name="Lucas S."/>
            <person name="Han J."/>
            <person name="Lapidus A."/>
            <person name="Bruce D."/>
            <person name="Goodwin L."/>
            <person name="Pitluck S."/>
            <person name="Peters L."/>
            <person name="Kyrpides N."/>
            <person name="Mavromatis K."/>
            <person name="Ivanova N."/>
            <person name="Ovchinnikova G."/>
            <person name="Pagani I."/>
            <person name="Daligault H."/>
            <person name="Detter J.C."/>
            <person name="Han C."/>
            <person name="Land M."/>
            <person name="Hauser L."/>
            <person name="Markowitz V."/>
            <person name="Cheng J.-F."/>
            <person name="Hugenholtz P."/>
            <person name="Woyke T."/>
            <person name="Wu D."/>
            <person name="Verbarg S."/>
            <person name="Frueling A."/>
            <person name="Brambilla E."/>
            <person name="Klenk H.-P."/>
            <person name="Eisen J.A."/>
        </authorList>
    </citation>
    <scope>NUCLEOTIDE SEQUENCE</scope>
    <source>
        <strain>DSM 1100</strain>
    </source>
</reference>
<dbReference type="EMBL" id="CP002691">
    <property type="protein sequence ID" value="AEE50348.1"/>
    <property type="molecule type" value="Genomic_DNA"/>
</dbReference>
<name>F4KXH7_HALH1</name>
<dbReference type="PANTHER" id="PTHR37525">
    <property type="entry name" value="UPF0175 PROTEIN SSL1255"/>
    <property type="match status" value="1"/>
</dbReference>
<organism evidence="2 3">
    <name type="scientific">Haliscomenobacter hydrossis (strain ATCC 27775 / DSM 1100 / LMG 10767 / O)</name>
    <dbReference type="NCBI Taxonomy" id="760192"/>
    <lineage>
        <taxon>Bacteria</taxon>
        <taxon>Pseudomonadati</taxon>
        <taxon>Bacteroidota</taxon>
        <taxon>Saprospiria</taxon>
        <taxon>Saprospirales</taxon>
        <taxon>Haliscomenobacteraceae</taxon>
        <taxon>Haliscomenobacter</taxon>
    </lineage>
</organism>
<gene>
    <name evidence="2" type="ordered locus">Halhy_2475</name>
</gene>
<evidence type="ECO:0000256" key="1">
    <source>
        <dbReference type="ARBA" id="ARBA00005651"/>
    </source>
</evidence>
<dbReference type="KEGG" id="hhy:Halhy_2475"/>
<comment type="similarity">
    <text evidence="1">Belongs to the UPF0175 family.</text>
</comment>
<dbReference type="InterPro" id="IPR005368">
    <property type="entry name" value="UPF0175"/>
</dbReference>
<keyword evidence="3" id="KW-1185">Reference proteome</keyword>